<dbReference type="Proteomes" id="UP001153332">
    <property type="component" value="Unassembled WGS sequence"/>
</dbReference>
<proteinExistence type="predicted"/>
<organism evidence="1 2">
    <name type="scientific">Lasiodiplodia mahajangana</name>
    <dbReference type="NCBI Taxonomy" id="1108764"/>
    <lineage>
        <taxon>Eukaryota</taxon>
        <taxon>Fungi</taxon>
        <taxon>Dikarya</taxon>
        <taxon>Ascomycota</taxon>
        <taxon>Pezizomycotina</taxon>
        <taxon>Dothideomycetes</taxon>
        <taxon>Dothideomycetes incertae sedis</taxon>
        <taxon>Botryosphaeriales</taxon>
        <taxon>Botryosphaeriaceae</taxon>
        <taxon>Lasiodiplodia</taxon>
    </lineage>
</organism>
<reference evidence="1" key="1">
    <citation type="submission" date="2022-12" db="EMBL/GenBank/DDBJ databases">
        <title>Genome Sequence of Lasiodiplodia mahajangana.</title>
        <authorList>
            <person name="Buettner E."/>
        </authorList>
    </citation>
    <scope>NUCLEOTIDE SEQUENCE</scope>
    <source>
        <strain evidence="1">VT137</strain>
    </source>
</reference>
<keyword evidence="2" id="KW-1185">Reference proteome</keyword>
<dbReference type="EMBL" id="JAPUUL010000578">
    <property type="protein sequence ID" value="KAJ8130112.1"/>
    <property type="molecule type" value="Genomic_DNA"/>
</dbReference>
<evidence type="ECO:0000313" key="1">
    <source>
        <dbReference type="EMBL" id="KAJ8130112.1"/>
    </source>
</evidence>
<gene>
    <name evidence="1" type="ORF">O1611_g3518</name>
</gene>
<sequence>MTSKGSTQFQSLASTNARIAYLQDDNRFLSEKPYLYLLPQHPDFPITNCTFSSSVLTPVVDVRGYPQSANFDNDGFEFLTNPVPDIDLALLASESKLSPILLLYLDRMRLLAQQRTRADDAIVFDWRIRRFSPTDSVDGIEEDTANRHEFTRPAYKAHGDLSPRGGWLTLKAYLKEEEYLKVSGGKWRARMVTCWRPLVPQILDCPLAFCKRGSIENDDFVPYDRVDGTGDGEGLFLKQSKSQSWYWLSRQTRDEVSFFESWDSASQGCNAHTIHAAFQLSSSQLRPEERRTSIEVRIIALQKNHDEA</sequence>
<comment type="caution">
    <text evidence="1">The sequence shown here is derived from an EMBL/GenBank/DDBJ whole genome shotgun (WGS) entry which is preliminary data.</text>
</comment>
<accession>A0ACC2JRY0</accession>
<protein>
    <submittedName>
        <fullName evidence="1">Uncharacterized protein</fullName>
    </submittedName>
</protein>
<name>A0ACC2JRY0_9PEZI</name>
<evidence type="ECO:0000313" key="2">
    <source>
        <dbReference type="Proteomes" id="UP001153332"/>
    </source>
</evidence>